<name>A0A2S6C9K6_9PEZI</name>
<comment type="caution">
    <text evidence="2">The sequence shown here is derived from an EMBL/GenBank/DDBJ whole genome shotgun (WGS) entry which is preliminary data.</text>
</comment>
<accession>A0A2S6C9K6</accession>
<dbReference type="OrthoDB" id="6419443at2759"/>
<evidence type="ECO:0000313" key="2">
    <source>
        <dbReference type="EMBL" id="PPJ56408.1"/>
    </source>
</evidence>
<evidence type="ECO:0000256" key="1">
    <source>
        <dbReference type="SAM" id="MobiDB-lite"/>
    </source>
</evidence>
<dbReference type="EMBL" id="PNEN01000520">
    <property type="protein sequence ID" value="PPJ56408.1"/>
    <property type="molecule type" value="Genomic_DNA"/>
</dbReference>
<protein>
    <recommendedName>
        <fullName evidence="4">25S rRNA (Uridine(2843)-N(3))-methyltransferase</fullName>
    </recommendedName>
</protein>
<dbReference type="InterPro" id="IPR021463">
    <property type="entry name" value="Methyltransf_34"/>
</dbReference>
<dbReference type="Proteomes" id="UP000237631">
    <property type="component" value="Unassembled WGS sequence"/>
</dbReference>
<sequence>MARGTESWKAASHKRPPQNKNKPQKTPQRKQIENENETEQQAVSSVQLALQQKCLNIFRDALTSGEEGDDAVLLQEVKGHLYRRDFAKAFGKDEYLRVYASRWSPSRALGYLQILSDVQEKICGGWREEEALKVVCLGGGAGAELVALVAWLSERREDSSGSGISALFLDIAAWGPTVESLGSAVVNPPVLSQYASAAAKAANVSLLPEDAFTATFQQADALDLEDSQSKAIYENTDLITLLFTLNELYSASVPKTQKMLARITEAAQPGAHLLVVDSPGSYSTVSINGAEKKYPMQWLLDHTLLGTQQKRGEEEIPAKWEKVVSDESRWFRLPPGLEYRLELENMRYQIHLYRRTDDEVKGEED</sequence>
<dbReference type="Gene3D" id="3.40.50.150">
    <property type="entry name" value="Vaccinia Virus protein VP39"/>
    <property type="match status" value="1"/>
</dbReference>
<evidence type="ECO:0008006" key="4">
    <source>
        <dbReference type="Google" id="ProtNLM"/>
    </source>
</evidence>
<dbReference type="STRING" id="357750.A0A2S6C9K6"/>
<organism evidence="2 3">
    <name type="scientific">Cercospora berteroae</name>
    <dbReference type="NCBI Taxonomy" id="357750"/>
    <lineage>
        <taxon>Eukaryota</taxon>
        <taxon>Fungi</taxon>
        <taxon>Dikarya</taxon>
        <taxon>Ascomycota</taxon>
        <taxon>Pezizomycotina</taxon>
        <taxon>Dothideomycetes</taxon>
        <taxon>Dothideomycetidae</taxon>
        <taxon>Mycosphaerellales</taxon>
        <taxon>Mycosphaerellaceae</taxon>
        <taxon>Cercospora</taxon>
    </lineage>
</organism>
<dbReference type="Pfam" id="PF11312">
    <property type="entry name" value="Methyltransf_34"/>
    <property type="match status" value="1"/>
</dbReference>
<dbReference type="AlphaFoldDB" id="A0A2S6C9K6"/>
<dbReference type="SUPFAM" id="SSF53335">
    <property type="entry name" value="S-adenosyl-L-methionine-dependent methyltransferases"/>
    <property type="match status" value="1"/>
</dbReference>
<evidence type="ECO:0000313" key="3">
    <source>
        <dbReference type="Proteomes" id="UP000237631"/>
    </source>
</evidence>
<keyword evidence="3" id="KW-1185">Reference proteome</keyword>
<dbReference type="InterPro" id="IPR029063">
    <property type="entry name" value="SAM-dependent_MTases_sf"/>
</dbReference>
<proteinExistence type="predicted"/>
<reference evidence="3" key="1">
    <citation type="journal article" date="2017" name="bioRxiv">
        <title>Conservation of a gene cluster reveals novel cercosporin biosynthetic mechanisms and extends production to the genus Colletotrichum.</title>
        <authorList>
            <person name="de Jonge R."/>
            <person name="Ebert M.K."/>
            <person name="Huitt-Roehl C.R."/>
            <person name="Pal P."/>
            <person name="Suttle J.C."/>
            <person name="Spanner R.E."/>
            <person name="Neubauer J.D."/>
            <person name="Jurick W.M.II."/>
            <person name="Stott K.A."/>
            <person name="Secor G.A."/>
            <person name="Thomma B.P.H.J."/>
            <person name="Van de Peer Y."/>
            <person name="Townsend C.A."/>
            <person name="Bolton M.D."/>
        </authorList>
    </citation>
    <scope>NUCLEOTIDE SEQUENCE [LARGE SCALE GENOMIC DNA]</scope>
    <source>
        <strain evidence="3">CBS538.71</strain>
    </source>
</reference>
<feature type="region of interest" description="Disordered" evidence="1">
    <location>
        <begin position="1"/>
        <end position="38"/>
    </location>
</feature>
<gene>
    <name evidence="2" type="ORF">CBER1_00743</name>
</gene>